<dbReference type="InParanoid" id="A0A068VAZ0"/>
<evidence type="ECO:0000313" key="3">
    <source>
        <dbReference type="Proteomes" id="UP000295252"/>
    </source>
</evidence>
<name>A0A068VAZ0_COFCA</name>
<organism evidence="2 3">
    <name type="scientific">Coffea canephora</name>
    <name type="common">Robusta coffee</name>
    <dbReference type="NCBI Taxonomy" id="49390"/>
    <lineage>
        <taxon>Eukaryota</taxon>
        <taxon>Viridiplantae</taxon>
        <taxon>Streptophyta</taxon>
        <taxon>Embryophyta</taxon>
        <taxon>Tracheophyta</taxon>
        <taxon>Spermatophyta</taxon>
        <taxon>Magnoliopsida</taxon>
        <taxon>eudicotyledons</taxon>
        <taxon>Gunneridae</taxon>
        <taxon>Pentapetalae</taxon>
        <taxon>asterids</taxon>
        <taxon>lamiids</taxon>
        <taxon>Gentianales</taxon>
        <taxon>Rubiaceae</taxon>
        <taxon>Ixoroideae</taxon>
        <taxon>Gardenieae complex</taxon>
        <taxon>Bertiereae - Coffeeae clade</taxon>
        <taxon>Coffeeae</taxon>
        <taxon>Coffea</taxon>
    </lineage>
</organism>
<evidence type="ECO:0000313" key="2">
    <source>
        <dbReference type="EMBL" id="CDP17737.1"/>
    </source>
</evidence>
<dbReference type="AlphaFoldDB" id="A0A068VAZ0"/>
<evidence type="ECO:0000256" key="1">
    <source>
        <dbReference type="SAM" id="Phobius"/>
    </source>
</evidence>
<keyword evidence="1" id="KW-0812">Transmembrane</keyword>
<keyword evidence="3" id="KW-1185">Reference proteome</keyword>
<proteinExistence type="predicted"/>
<keyword evidence="1" id="KW-1133">Transmembrane helix</keyword>
<dbReference type="EMBL" id="HG739262">
    <property type="protein sequence ID" value="CDP17737.1"/>
    <property type="molecule type" value="Genomic_DNA"/>
</dbReference>
<feature type="transmembrane region" description="Helical" evidence="1">
    <location>
        <begin position="6"/>
        <end position="24"/>
    </location>
</feature>
<accession>A0A068VAZ0</accession>
<sequence length="76" mass="9143">MLVPLLLNFFFFFFDELICLLLFTNLRVSIRGARNVLFPFYYVSYNHCVLVQELYIQLQFSILCIVSIKLFKSLFF</sequence>
<dbReference type="Gramene" id="CDP17737">
    <property type="protein sequence ID" value="CDP17737"/>
    <property type="gene ID" value="GSCOC_T00010515001"/>
</dbReference>
<dbReference type="Proteomes" id="UP000295252">
    <property type="component" value="Chromosome VI"/>
</dbReference>
<gene>
    <name evidence="2" type="ORF">GSCOC_T00010515001</name>
</gene>
<keyword evidence="1" id="KW-0472">Membrane</keyword>
<reference evidence="3" key="1">
    <citation type="journal article" date="2014" name="Science">
        <title>The coffee genome provides insight into the convergent evolution of caffeine biosynthesis.</title>
        <authorList>
            <person name="Denoeud F."/>
            <person name="Carretero-Paulet L."/>
            <person name="Dereeper A."/>
            <person name="Droc G."/>
            <person name="Guyot R."/>
            <person name="Pietrella M."/>
            <person name="Zheng C."/>
            <person name="Alberti A."/>
            <person name="Anthony F."/>
            <person name="Aprea G."/>
            <person name="Aury J.M."/>
            <person name="Bento P."/>
            <person name="Bernard M."/>
            <person name="Bocs S."/>
            <person name="Campa C."/>
            <person name="Cenci A."/>
            <person name="Combes M.C."/>
            <person name="Crouzillat D."/>
            <person name="Da Silva C."/>
            <person name="Daddiego L."/>
            <person name="De Bellis F."/>
            <person name="Dussert S."/>
            <person name="Garsmeur O."/>
            <person name="Gayraud T."/>
            <person name="Guignon V."/>
            <person name="Jahn K."/>
            <person name="Jamilloux V."/>
            <person name="Joet T."/>
            <person name="Labadie K."/>
            <person name="Lan T."/>
            <person name="Leclercq J."/>
            <person name="Lepelley M."/>
            <person name="Leroy T."/>
            <person name="Li L.T."/>
            <person name="Librado P."/>
            <person name="Lopez L."/>
            <person name="Munoz A."/>
            <person name="Noel B."/>
            <person name="Pallavicini A."/>
            <person name="Perrotta G."/>
            <person name="Poncet V."/>
            <person name="Pot D."/>
            <person name="Priyono X."/>
            <person name="Rigoreau M."/>
            <person name="Rouard M."/>
            <person name="Rozas J."/>
            <person name="Tranchant-Dubreuil C."/>
            <person name="VanBuren R."/>
            <person name="Zhang Q."/>
            <person name="Andrade A.C."/>
            <person name="Argout X."/>
            <person name="Bertrand B."/>
            <person name="de Kochko A."/>
            <person name="Graziosi G."/>
            <person name="Henry R.J."/>
            <person name="Jayarama X."/>
            <person name="Ming R."/>
            <person name="Nagai C."/>
            <person name="Rounsley S."/>
            <person name="Sankoff D."/>
            <person name="Giuliano G."/>
            <person name="Albert V.A."/>
            <person name="Wincker P."/>
            <person name="Lashermes P."/>
        </authorList>
    </citation>
    <scope>NUCLEOTIDE SEQUENCE [LARGE SCALE GENOMIC DNA]</scope>
    <source>
        <strain evidence="3">cv. DH200-94</strain>
    </source>
</reference>
<protein>
    <submittedName>
        <fullName evidence="2">Uncharacterized protein</fullName>
    </submittedName>
</protein>